<dbReference type="OrthoDB" id="117618at2157"/>
<evidence type="ECO:0000313" key="2">
    <source>
        <dbReference type="EMBL" id="QXO95747.1"/>
    </source>
</evidence>
<feature type="region of interest" description="Disordered" evidence="1">
    <location>
        <begin position="1"/>
        <end position="52"/>
    </location>
</feature>
<feature type="compositionally biased region" description="Basic and acidic residues" evidence="1">
    <location>
        <begin position="1"/>
        <end position="10"/>
    </location>
</feature>
<feature type="region of interest" description="Disordered" evidence="1">
    <location>
        <begin position="220"/>
        <end position="241"/>
    </location>
</feature>
<evidence type="ECO:0000256" key="1">
    <source>
        <dbReference type="SAM" id="MobiDB-lite"/>
    </source>
</evidence>
<protein>
    <submittedName>
        <fullName evidence="2">Uncharacterized protein</fullName>
    </submittedName>
</protein>
<gene>
    <name evidence="2" type="ORF">KSK55_04965</name>
</gene>
<accession>A0A8F5VME1</accession>
<evidence type="ECO:0000313" key="3">
    <source>
        <dbReference type="Proteomes" id="UP000694228"/>
    </source>
</evidence>
<feature type="region of interest" description="Disordered" evidence="1">
    <location>
        <begin position="64"/>
        <end position="86"/>
    </location>
</feature>
<name>A0A8F5VME1_METHU</name>
<sequence length="262" mass="29224">MQVSSSRDENTDLPPVSHNVGELSSPTVIPGSDQSSKGYKVTDQSFPPNMPPQLREQLIRQGRLPSSGEKTQDINTPLTHTPVPTPTSFVTRLGDTLSEDAFIPSRSSIYFSHNTSHKGPVNLYPVYTASGIPLNSTLKELKIHAEKGPFSVRYTVHPISTPLVSWARITVQDPFLNILHEDGYNREFSSEKEKEFFVYKEGDFKVLLSGGYATLDISINTPDGQVQPQSSGTKSGQEYPVHMPPQLRERLMREGRILEMNR</sequence>
<dbReference type="Proteomes" id="UP000694228">
    <property type="component" value="Chromosome"/>
</dbReference>
<reference evidence="2 3" key="1">
    <citation type="submission" date="2021-06" db="EMBL/GenBank/DDBJ databases">
        <title>Complete genome sequence of the secondary alcohol utilizing methanogen Methanospirillum hungatei strain GP1.</title>
        <authorList>
            <person name="Day L.A."/>
            <person name="Costa K.C."/>
        </authorList>
    </citation>
    <scope>NUCLEOTIDE SEQUENCE [LARGE SCALE GENOMIC DNA]</scope>
    <source>
        <strain evidence="2 3">GP1</strain>
    </source>
</reference>
<dbReference type="EMBL" id="CP077107">
    <property type="protein sequence ID" value="QXO95747.1"/>
    <property type="molecule type" value="Genomic_DNA"/>
</dbReference>
<feature type="compositionally biased region" description="Polar residues" evidence="1">
    <location>
        <begin position="22"/>
        <end position="47"/>
    </location>
</feature>
<feature type="compositionally biased region" description="Polar residues" evidence="1">
    <location>
        <begin position="220"/>
        <end position="236"/>
    </location>
</feature>
<proteinExistence type="predicted"/>
<dbReference type="AlphaFoldDB" id="A0A8F5VME1"/>
<organism evidence="2 3">
    <name type="scientific">Methanospirillum hungatei</name>
    <dbReference type="NCBI Taxonomy" id="2203"/>
    <lineage>
        <taxon>Archaea</taxon>
        <taxon>Methanobacteriati</taxon>
        <taxon>Methanobacteriota</taxon>
        <taxon>Stenosarchaea group</taxon>
        <taxon>Methanomicrobia</taxon>
        <taxon>Methanomicrobiales</taxon>
        <taxon>Methanospirillaceae</taxon>
        <taxon>Methanospirillum</taxon>
    </lineage>
</organism>